<dbReference type="EnsemblMetazoa" id="PPA45159.1">
    <property type="protein sequence ID" value="PPA45159.1"/>
    <property type="gene ID" value="WBGene00283528"/>
</dbReference>
<accession>A0A8R1Z1X7</accession>
<gene>
    <name evidence="1" type="primary">WBGene00283528</name>
</gene>
<reference evidence="2" key="1">
    <citation type="journal article" date="2008" name="Nat. Genet.">
        <title>The Pristionchus pacificus genome provides a unique perspective on nematode lifestyle and parasitism.</title>
        <authorList>
            <person name="Dieterich C."/>
            <person name="Clifton S.W."/>
            <person name="Schuster L.N."/>
            <person name="Chinwalla A."/>
            <person name="Delehaunty K."/>
            <person name="Dinkelacker I."/>
            <person name="Fulton L."/>
            <person name="Fulton R."/>
            <person name="Godfrey J."/>
            <person name="Minx P."/>
            <person name="Mitreva M."/>
            <person name="Roeseler W."/>
            <person name="Tian H."/>
            <person name="Witte H."/>
            <person name="Yang S.P."/>
            <person name="Wilson R.K."/>
            <person name="Sommer R.J."/>
        </authorList>
    </citation>
    <scope>NUCLEOTIDE SEQUENCE [LARGE SCALE GENOMIC DNA]</scope>
    <source>
        <strain evidence="2">PS312</strain>
    </source>
</reference>
<dbReference type="AlphaFoldDB" id="A0A2A6BJX5"/>
<evidence type="ECO:0000313" key="1">
    <source>
        <dbReference type="EnsemblMetazoa" id="PPA45159.1"/>
    </source>
</evidence>
<protein>
    <submittedName>
        <fullName evidence="1">Uncharacterized protein</fullName>
    </submittedName>
</protein>
<accession>A0A2A6BJX5</accession>
<reference evidence="1" key="2">
    <citation type="submission" date="2022-06" db="UniProtKB">
        <authorList>
            <consortium name="EnsemblMetazoa"/>
        </authorList>
    </citation>
    <scope>IDENTIFICATION</scope>
    <source>
        <strain evidence="1">PS312</strain>
    </source>
</reference>
<organism evidence="1 2">
    <name type="scientific">Pristionchus pacificus</name>
    <name type="common">Parasitic nematode worm</name>
    <dbReference type="NCBI Taxonomy" id="54126"/>
    <lineage>
        <taxon>Eukaryota</taxon>
        <taxon>Metazoa</taxon>
        <taxon>Ecdysozoa</taxon>
        <taxon>Nematoda</taxon>
        <taxon>Chromadorea</taxon>
        <taxon>Rhabditida</taxon>
        <taxon>Rhabditina</taxon>
        <taxon>Diplogasteromorpha</taxon>
        <taxon>Diplogasteroidea</taxon>
        <taxon>Neodiplogasteridae</taxon>
        <taxon>Pristionchus</taxon>
    </lineage>
</organism>
<sequence>MASSPRFVVSTDRVTKGRMKGPTALSKRSDASINIEEDDEPEVKGETGKVAHAPIRVSALLWMLWRPSRQIVQPVQTATEFSR</sequence>
<keyword evidence="2" id="KW-1185">Reference proteome</keyword>
<proteinExistence type="predicted"/>
<dbReference type="Proteomes" id="UP000005239">
    <property type="component" value="Unassembled WGS sequence"/>
</dbReference>
<evidence type="ECO:0000313" key="2">
    <source>
        <dbReference type="Proteomes" id="UP000005239"/>
    </source>
</evidence>
<name>A0A2A6BJX5_PRIPA</name>